<dbReference type="OrthoDB" id="3018573at2759"/>
<dbReference type="Proteomes" id="UP000559027">
    <property type="component" value="Unassembled WGS sequence"/>
</dbReference>
<sequence>MTEMPLDGRPQPTQISQNPSPLSTQERRKAQEKRKANLLGDDAAREAKRRHKNGDSLIPYSPFGEQCAFHDIYFMTANTNAVIPLPFFLHKNIRYVDIHFPTMNLKKTYAADGSKGAPILDIAALTKIFGEEGSISYSEFYIAGEQYIHFEGQRDKEQDGTWTQGWRQHFNFFKRAEAGDLYDFWKRTELSLRSDRITQNVAFDFSSYLLSLKMASFVREMELKLQESMTGPSTVRPPSSSRKPSSNKSVFKPFQSKPFPSGNNRVSTSAVCIVCAEPGHSHSVFGYTQSRDSGKLSCEEPHAVGRG</sequence>
<feature type="region of interest" description="Disordered" evidence="1">
    <location>
        <begin position="228"/>
        <end position="265"/>
    </location>
</feature>
<dbReference type="EMBL" id="JAACJO010000009">
    <property type="protein sequence ID" value="KAF5354315.1"/>
    <property type="molecule type" value="Genomic_DNA"/>
</dbReference>
<keyword evidence="3" id="KW-1185">Reference proteome</keyword>
<organism evidence="2 3">
    <name type="scientific">Leucocoprinus leucothites</name>
    <dbReference type="NCBI Taxonomy" id="201217"/>
    <lineage>
        <taxon>Eukaryota</taxon>
        <taxon>Fungi</taxon>
        <taxon>Dikarya</taxon>
        <taxon>Basidiomycota</taxon>
        <taxon>Agaricomycotina</taxon>
        <taxon>Agaricomycetes</taxon>
        <taxon>Agaricomycetidae</taxon>
        <taxon>Agaricales</taxon>
        <taxon>Agaricineae</taxon>
        <taxon>Agaricaceae</taxon>
        <taxon>Leucocoprinus</taxon>
    </lineage>
</organism>
<evidence type="ECO:0000313" key="2">
    <source>
        <dbReference type="EMBL" id="KAF5354315.1"/>
    </source>
</evidence>
<feature type="compositionally biased region" description="Low complexity" evidence="1">
    <location>
        <begin position="232"/>
        <end position="250"/>
    </location>
</feature>
<gene>
    <name evidence="2" type="ORF">D9756_007200</name>
</gene>
<accession>A0A8H5D6C6</accession>
<proteinExistence type="predicted"/>
<feature type="compositionally biased region" description="Polar residues" evidence="1">
    <location>
        <begin position="11"/>
        <end position="24"/>
    </location>
</feature>
<evidence type="ECO:0000256" key="1">
    <source>
        <dbReference type="SAM" id="MobiDB-lite"/>
    </source>
</evidence>
<reference evidence="2 3" key="1">
    <citation type="journal article" date="2020" name="ISME J.">
        <title>Uncovering the hidden diversity of litter-decomposition mechanisms in mushroom-forming fungi.</title>
        <authorList>
            <person name="Floudas D."/>
            <person name="Bentzer J."/>
            <person name="Ahren D."/>
            <person name="Johansson T."/>
            <person name="Persson P."/>
            <person name="Tunlid A."/>
        </authorList>
    </citation>
    <scope>NUCLEOTIDE SEQUENCE [LARGE SCALE GENOMIC DNA]</scope>
    <source>
        <strain evidence="2 3">CBS 146.42</strain>
    </source>
</reference>
<dbReference type="AlphaFoldDB" id="A0A8H5D6C6"/>
<name>A0A8H5D6C6_9AGAR</name>
<feature type="region of interest" description="Disordered" evidence="1">
    <location>
        <begin position="1"/>
        <end position="56"/>
    </location>
</feature>
<protein>
    <submittedName>
        <fullName evidence="2">Uncharacterized protein</fullName>
    </submittedName>
</protein>
<comment type="caution">
    <text evidence="2">The sequence shown here is derived from an EMBL/GenBank/DDBJ whole genome shotgun (WGS) entry which is preliminary data.</text>
</comment>
<evidence type="ECO:0000313" key="3">
    <source>
        <dbReference type="Proteomes" id="UP000559027"/>
    </source>
</evidence>
<feature type="compositionally biased region" description="Basic and acidic residues" evidence="1">
    <location>
        <begin position="25"/>
        <end position="35"/>
    </location>
</feature>